<evidence type="ECO:0000256" key="1">
    <source>
        <dbReference type="ARBA" id="ARBA00004447"/>
    </source>
</evidence>
<keyword evidence="7" id="KW-0735">Signal-anchor</keyword>
<keyword evidence="11" id="KW-0325">Glycoprotein</keyword>
<dbReference type="InterPro" id="IPR001503">
    <property type="entry name" value="Glyco_trans_10"/>
</dbReference>
<dbReference type="GO" id="GO:0008417">
    <property type="term" value="F:fucosyltransferase activity"/>
    <property type="evidence" value="ECO:0007669"/>
    <property type="project" value="InterPro"/>
</dbReference>
<feature type="transmembrane region" description="Helical" evidence="12">
    <location>
        <begin position="513"/>
        <end position="534"/>
    </location>
</feature>
<evidence type="ECO:0000256" key="4">
    <source>
        <dbReference type="ARBA" id="ARBA00022676"/>
    </source>
</evidence>
<dbReference type="PANTHER" id="PTHR48438">
    <property type="entry name" value="ALPHA-(1,3)-FUCOSYLTRANSFERASE C-RELATED"/>
    <property type="match status" value="1"/>
</dbReference>
<feature type="transmembrane region" description="Helical" evidence="12">
    <location>
        <begin position="474"/>
        <end position="493"/>
    </location>
</feature>
<dbReference type="Gene3D" id="1.20.1070.10">
    <property type="entry name" value="Rhodopsin 7-helix transmembrane proteins"/>
    <property type="match status" value="1"/>
</dbReference>
<gene>
    <name evidence="15" type="ORF">BV898_15651</name>
</gene>
<protein>
    <recommendedName>
        <fullName evidence="12">Fucosyltransferase</fullName>
        <ecNumber evidence="12">2.4.1.-</ecNumber>
    </recommendedName>
</protein>
<feature type="region of interest" description="Disordered" evidence="13">
    <location>
        <begin position="681"/>
        <end position="700"/>
    </location>
</feature>
<comment type="pathway">
    <text evidence="2">Protein modification; protein glycosylation.</text>
</comment>
<evidence type="ECO:0000256" key="12">
    <source>
        <dbReference type="RuleBase" id="RU003832"/>
    </source>
</evidence>
<feature type="transmembrane region" description="Helical" evidence="12">
    <location>
        <begin position="717"/>
        <end position="740"/>
    </location>
</feature>
<keyword evidence="9 12" id="KW-0333">Golgi apparatus</keyword>
<keyword evidence="8 12" id="KW-1133">Transmembrane helix</keyword>
<dbReference type="GO" id="GO:0004930">
    <property type="term" value="F:G protein-coupled receptor activity"/>
    <property type="evidence" value="ECO:0007669"/>
    <property type="project" value="InterPro"/>
</dbReference>
<organism evidence="15 16">
    <name type="scientific">Hypsibius exemplaris</name>
    <name type="common">Freshwater tardigrade</name>
    <dbReference type="NCBI Taxonomy" id="2072580"/>
    <lineage>
        <taxon>Eukaryota</taxon>
        <taxon>Metazoa</taxon>
        <taxon>Ecdysozoa</taxon>
        <taxon>Tardigrada</taxon>
        <taxon>Eutardigrada</taxon>
        <taxon>Parachela</taxon>
        <taxon>Hypsibioidea</taxon>
        <taxon>Hypsibiidae</taxon>
        <taxon>Hypsibius</taxon>
    </lineage>
</organism>
<feature type="transmembrane region" description="Helical" evidence="12">
    <location>
        <begin position="441"/>
        <end position="462"/>
    </location>
</feature>
<dbReference type="OrthoDB" id="427096at2759"/>
<accession>A0A9X6RKQ0</accession>
<comment type="caution">
    <text evidence="12">Lacks conserved residue(s) required for the propagation of feature annotation.</text>
</comment>
<keyword evidence="4 12" id="KW-0328">Glycosyltransferase</keyword>
<evidence type="ECO:0000313" key="16">
    <source>
        <dbReference type="Proteomes" id="UP000192578"/>
    </source>
</evidence>
<keyword evidence="16" id="KW-1185">Reference proteome</keyword>
<dbReference type="AlphaFoldDB" id="A0A9X6RKQ0"/>
<evidence type="ECO:0000256" key="13">
    <source>
        <dbReference type="SAM" id="MobiDB-lite"/>
    </source>
</evidence>
<evidence type="ECO:0000259" key="14">
    <source>
        <dbReference type="PROSITE" id="PS50262"/>
    </source>
</evidence>
<dbReference type="InterPro" id="IPR038577">
    <property type="entry name" value="GT10-like_C_sf"/>
</dbReference>
<evidence type="ECO:0000256" key="9">
    <source>
        <dbReference type="ARBA" id="ARBA00023034"/>
    </source>
</evidence>
<proteinExistence type="inferred from homology"/>
<dbReference type="InterPro" id="IPR000276">
    <property type="entry name" value="GPCR_Rhodpsn"/>
</dbReference>
<dbReference type="EC" id="2.4.1.-" evidence="12"/>
<dbReference type="PROSITE" id="PS50262">
    <property type="entry name" value="G_PROTEIN_RECEP_F1_2"/>
    <property type="match status" value="1"/>
</dbReference>
<dbReference type="PANTHER" id="PTHR48438:SF1">
    <property type="entry name" value="ALPHA-(1,3)-FUCOSYLTRANSFERASE C-RELATED"/>
    <property type="match status" value="1"/>
</dbReference>
<keyword evidence="10 12" id="KW-0472">Membrane</keyword>
<evidence type="ECO:0000256" key="8">
    <source>
        <dbReference type="ARBA" id="ARBA00022989"/>
    </source>
</evidence>
<evidence type="ECO:0000256" key="5">
    <source>
        <dbReference type="ARBA" id="ARBA00022679"/>
    </source>
</evidence>
<dbReference type="Pfam" id="PF00001">
    <property type="entry name" value="7tm_1"/>
    <property type="match status" value="1"/>
</dbReference>
<evidence type="ECO:0000256" key="2">
    <source>
        <dbReference type="ARBA" id="ARBA00004922"/>
    </source>
</evidence>
<dbReference type="CDD" id="cd00637">
    <property type="entry name" value="7tm_classA_rhodopsin-like"/>
    <property type="match status" value="1"/>
</dbReference>
<feature type="transmembrane region" description="Helical" evidence="12">
    <location>
        <begin position="554"/>
        <end position="575"/>
    </location>
</feature>
<dbReference type="SUPFAM" id="SSF53756">
    <property type="entry name" value="UDP-Glycosyltransferase/glycogen phosphorylase"/>
    <property type="match status" value="1"/>
</dbReference>
<feature type="transmembrane region" description="Helical" evidence="12">
    <location>
        <begin position="752"/>
        <end position="775"/>
    </location>
</feature>
<reference evidence="16" key="1">
    <citation type="submission" date="2017-01" db="EMBL/GenBank/DDBJ databases">
        <title>Comparative genomics of anhydrobiosis in the tardigrade Hypsibius dujardini.</title>
        <authorList>
            <person name="Yoshida Y."/>
            <person name="Koutsovoulos G."/>
            <person name="Laetsch D."/>
            <person name="Stevens L."/>
            <person name="Kumar S."/>
            <person name="Horikawa D."/>
            <person name="Ishino K."/>
            <person name="Komine S."/>
            <person name="Tomita M."/>
            <person name="Blaxter M."/>
            <person name="Arakawa K."/>
        </authorList>
    </citation>
    <scope>NUCLEOTIDE SEQUENCE [LARGE SCALE GENOMIC DNA]</scope>
    <source>
        <strain evidence="16">Z151</strain>
    </source>
</reference>
<dbReference type="InterPro" id="IPR055270">
    <property type="entry name" value="Glyco_tran_10_C"/>
</dbReference>
<evidence type="ECO:0000256" key="11">
    <source>
        <dbReference type="ARBA" id="ARBA00023180"/>
    </source>
</evidence>
<evidence type="ECO:0000313" key="15">
    <source>
        <dbReference type="EMBL" id="OWA51157.1"/>
    </source>
</evidence>
<comment type="subcellular location">
    <subcellularLocation>
        <location evidence="1 12">Golgi apparatus</location>
        <location evidence="1 12">Golgi stack membrane</location>
        <topology evidence="1 12">Single-pass type II membrane protein</topology>
    </subcellularLocation>
</comment>
<evidence type="ECO:0000256" key="6">
    <source>
        <dbReference type="ARBA" id="ARBA00022692"/>
    </source>
</evidence>
<keyword evidence="6 12" id="KW-0812">Transmembrane</keyword>
<dbReference type="Pfam" id="PF00852">
    <property type="entry name" value="Glyco_transf_10"/>
    <property type="match status" value="1"/>
</dbReference>
<feature type="domain" description="G-protein coupled receptors family 1 profile" evidence="14">
    <location>
        <begin position="453"/>
        <end position="771"/>
    </location>
</feature>
<comment type="similarity">
    <text evidence="3 12">Belongs to the glycosyltransferase 10 family.</text>
</comment>
<keyword evidence="5 12" id="KW-0808">Transferase</keyword>
<dbReference type="GO" id="GO:0032580">
    <property type="term" value="C:Golgi cisterna membrane"/>
    <property type="evidence" value="ECO:0007669"/>
    <property type="project" value="UniProtKB-SubCell"/>
</dbReference>
<evidence type="ECO:0000256" key="3">
    <source>
        <dbReference type="ARBA" id="ARBA00008919"/>
    </source>
</evidence>
<dbReference type="FunFam" id="3.40.50.11660:FF:000002">
    <property type="entry name" value="Alpha-(1,3)-fucosyltransferase"/>
    <property type="match status" value="1"/>
</dbReference>
<name>A0A9X6RKQ0_HYPEX</name>
<sequence length="796" mass="90426">MLDGNVKTGNGYVKKLFVLCVAFLAALTIVDQLQIFHISPDPSLHSISLLNDKSSIEHEDPTSNKKIILFWTKFFRETLDGQHGPPALRQNFSGCDVQNCVATDDRTLVNESSAVIFHGIEDGNPYDIPKLRTTEQFYVLMLFESPSNLVSFSYPMLHPGHGDNFFNLTWSYRFDSDVVSSFYLRDFAPRLWTNRSKSLKSLRNKKDRALVFLSHCNTPSGRDKYIAELSRHFPVDVVGKCGVKDLDCPHWNVACEQRVADYKFYLAFENSCCRDYLTEKVFRAYRYETVPVVMGRASYSSILPPNSFIDTRRFASPELLAKGLWKLARNITLYERYFQWKYDRRHLRLPEPLQPERTDLCSLCRILNDKTRRSQPAIPSINDWIRYAFLKIARAVRVNISRTVKMDLPSTFELKNAIFPTDSTVQNMAVQHNSGWKLTPIFFLIICVVGSTINGTMLLLFVYDKRLRTPFNVYLMNLFSANLVSLLIQYPMAINANFHSPGLWFMGNPACTLYLYCQIIIGAGVLTLHAMIAVNRTWAIIHPISYRSIHSVRFAVVLCGLIWLYIHLVMGPFLLVDTFLYRVDIETKGCHVSHSDLSTWSNVTDIIVYILPLCVVFLSFPIVVISEALRSSKFQRGRSRLDSHDAHHPQKSAVALMGLQPEHPPVTSFMNVAFKADARSGHAEGNPVRRQSKAPTITGKDSSHCLAATCARWSSTYIILALLTISVAVCSAPLMAYFLLVGFVPGYWDQAYLQLAALLFSCQTVLDPVLFLLALERLRKSLLCLLTCRKPTGTLH</sequence>
<feature type="transmembrane region" description="Helical" evidence="12">
    <location>
        <begin position="606"/>
        <end position="629"/>
    </location>
</feature>
<dbReference type="Pfam" id="PF17039">
    <property type="entry name" value="Glyco_tran_10_N"/>
    <property type="match status" value="1"/>
</dbReference>
<dbReference type="SUPFAM" id="SSF81321">
    <property type="entry name" value="Family A G protein-coupled receptor-like"/>
    <property type="match status" value="1"/>
</dbReference>
<evidence type="ECO:0000256" key="10">
    <source>
        <dbReference type="ARBA" id="ARBA00023136"/>
    </source>
</evidence>
<dbReference type="Proteomes" id="UP000192578">
    <property type="component" value="Unassembled WGS sequence"/>
</dbReference>
<dbReference type="PRINTS" id="PR00237">
    <property type="entry name" value="GPCRRHODOPSN"/>
</dbReference>
<dbReference type="EMBL" id="MTYJ01000216">
    <property type="protein sequence ID" value="OWA51157.1"/>
    <property type="molecule type" value="Genomic_DNA"/>
</dbReference>
<dbReference type="InterPro" id="IPR031481">
    <property type="entry name" value="Glyco_tran_10_N"/>
</dbReference>
<comment type="caution">
    <text evidence="15">The sequence shown here is derived from an EMBL/GenBank/DDBJ whole genome shotgun (WGS) entry which is preliminary data.</text>
</comment>
<evidence type="ECO:0000256" key="7">
    <source>
        <dbReference type="ARBA" id="ARBA00022968"/>
    </source>
</evidence>
<dbReference type="InterPro" id="IPR017452">
    <property type="entry name" value="GPCR_Rhodpsn_7TM"/>
</dbReference>
<dbReference type="Gene3D" id="3.40.50.11660">
    <property type="entry name" value="Glycosyl transferase family 10, C-terminal domain"/>
    <property type="match status" value="1"/>
</dbReference>